<dbReference type="Proteomes" id="UP001490816">
    <property type="component" value="Unassembled WGS sequence"/>
</dbReference>
<comment type="caution">
    <text evidence="1">The sequence shown here is derived from an EMBL/GenBank/DDBJ whole genome shotgun (WGS) entry which is preliminary data.</text>
</comment>
<evidence type="ECO:0000313" key="2">
    <source>
        <dbReference type="Proteomes" id="UP001490816"/>
    </source>
</evidence>
<evidence type="ECO:0000313" key="1">
    <source>
        <dbReference type="EMBL" id="MEQ2469371.1"/>
    </source>
</evidence>
<accession>A0ABV1F9D0</accession>
<proteinExistence type="predicted"/>
<organism evidence="1 2">
    <name type="scientific">Ruminococcoides intestinale</name>
    <dbReference type="NCBI Taxonomy" id="3133162"/>
    <lineage>
        <taxon>Bacteria</taxon>
        <taxon>Bacillati</taxon>
        <taxon>Bacillota</taxon>
        <taxon>Clostridia</taxon>
        <taxon>Eubacteriales</taxon>
        <taxon>Oscillospiraceae</taxon>
        <taxon>Ruminococcoides</taxon>
    </lineage>
</organism>
<sequence>MKVVLIEKPKFISAILRKIYGIKKETKSE</sequence>
<reference evidence="1 2" key="1">
    <citation type="submission" date="2024-03" db="EMBL/GenBank/DDBJ databases">
        <title>Human intestinal bacterial collection.</title>
        <authorList>
            <person name="Pauvert C."/>
            <person name="Hitch T.C.A."/>
            <person name="Clavel T."/>
        </authorList>
    </citation>
    <scope>NUCLEOTIDE SEQUENCE [LARGE SCALE GENOMIC DNA]</scope>
    <source>
        <strain evidence="1 2">CLA-JM-H38</strain>
    </source>
</reference>
<dbReference type="EMBL" id="JBBMEZ010000006">
    <property type="protein sequence ID" value="MEQ2469371.1"/>
    <property type="molecule type" value="Genomic_DNA"/>
</dbReference>
<keyword evidence="2" id="KW-1185">Reference proteome</keyword>
<gene>
    <name evidence="1" type="primary">spoVM</name>
    <name evidence="1" type="ORF">WMO39_03340</name>
</gene>
<dbReference type="RefSeq" id="WP_015524072.1">
    <property type="nucleotide sequence ID" value="NZ_JBBMEZ010000006.1"/>
</dbReference>
<name>A0ABV1F9D0_9FIRM</name>
<protein>
    <submittedName>
        <fullName evidence="1">Stage V sporulation protein SpoVM</fullName>
    </submittedName>
</protein>
<dbReference type="NCBIfam" id="NF033436">
    <property type="entry name" value="SpoVM_broad"/>
    <property type="match status" value="1"/>
</dbReference>